<comment type="caution">
    <text evidence="3">The sequence shown here is derived from an EMBL/GenBank/DDBJ whole genome shotgun (WGS) entry which is preliminary data.</text>
</comment>
<evidence type="ECO:0000256" key="2">
    <source>
        <dbReference type="HAMAP-Rule" id="MF_00973"/>
    </source>
</evidence>
<dbReference type="InterPro" id="IPR010119">
    <property type="entry name" value="Gluconeogen_factor"/>
</dbReference>
<dbReference type="HAMAP" id="MF_00973">
    <property type="entry name" value="Gluconeogen_factor"/>
    <property type="match status" value="1"/>
</dbReference>
<gene>
    <name evidence="3" type="ORF">J2Z76_000339</name>
</gene>
<dbReference type="PANTHER" id="PTHR30135:SF3">
    <property type="entry name" value="GLUCONEOGENESIS FACTOR-RELATED"/>
    <property type="match status" value="1"/>
</dbReference>
<evidence type="ECO:0000313" key="4">
    <source>
        <dbReference type="Proteomes" id="UP001519342"/>
    </source>
</evidence>
<reference evidence="3 4" key="1">
    <citation type="submission" date="2021-03" db="EMBL/GenBank/DDBJ databases">
        <title>Genomic Encyclopedia of Type Strains, Phase IV (KMG-IV): sequencing the most valuable type-strain genomes for metagenomic binning, comparative biology and taxonomic classification.</title>
        <authorList>
            <person name="Goeker M."/>
        </authorList>
    </citation>
    <scope>NUCLEOTIDE SEQUENCE [LARGE SCALE GENOMIC DNA]</scope>
    <source>
        <strain evidence="3 4">DSM 24004</strain>
    </source>
</reference>
<dbReference type="CDD" id="cd07187">
    <property type="entry name" value="YvcK_like"/>
    <property type="match status" value="1"/>
</dbReference>
<dbReference type="InterPro" id="IPR002882">
    <property type="entry name" value="CofD"/>
</dbReference>
<evidence type="ECO:0000313" key="3">
    <source>
        <dbReference type="EMBL" id="MBP1924486.1"/>
    </source>
</evidence>
<dbReference type="RefSeq" id="WP_209510245.1">
    <property type="nucleotide sequence ID" value="NZ_JAGGKS010000001.1"/>
</dbReference>
<comment type="similarity">
    <text evidence="2">Belongs to the gluconeogenesis factor family.</text>
</comment>
<comment type="subcellular location">
    <subcellularLocation>
        <location evidence="2">Cytoplasm</location>
    </subcellularLocation>
</comment>
<name>A0ABS4G9Y3_9FIRM</name>
<comment type="function">
    <text evidence="2">Required for morphogenesis under gluconeogenic growth conditions.</text>
</comment>
<dbReference type="Gene3D" id="3.40.50.10680">
    <property type="entry name" value="CofD-like domains"/>
    <property type="match status" value="1"/>
</dbReference>
<dbReference type="Pfam" id="PF01933">
    <property type="entry name" value="CofD"/>
    <property type="match status" value="1"/>
</dbReference>
<proteinExistence type="inferred from homology"/>
<sequence length="337" mass="37475">MKIVVFGGGTGLSILIRGLKKYTKDISAVVTVADNGGGSGVLREDLGMLPPGDMRNCITALADIEPTMIKLLQHRFKDGYLTGQSFGNLFIAAMYEIFGDYEHALKEIGSIFRLSGKVLPMTLQDTQLKAYLSNGDCILGEKDIPEYVSMSNSYIDKVTLVPEICKPLDETINDINDADIIILGPGSLYTSVIPNILVSDIPKLIIQSKATVFYICNVMTQPGETDDFDVVDHVNAIIKHSSRNLIDYVIANDELISDDLIQNYKYKGARQVLIDEDQKKKLEEINIKVISSNFIDIRKNYIRHNAEKIGKVLFNYVNEKNNLGRSGVCETINQNNE</sequence>
<dbReference type="EMBL" id="JAGGKS010000001">
    <property type="protein sequence ID" value="MBP1924486.1"/>
    <property type="molecule type" value="Genomic_DNA"/>
</dbReference>
<dbReference type="PANTHER" id="PTHR30135">
    <property type="entry name" value="UNCHARACTERIZED PROTEIN YVCK-RELATED"/>
    <property type="match status" value="1"/>
</dbReference>
<dbReference type="InterPro" id="IPR038136">
    <property type="entry name" value="CofD-like_dom_sf"/>
</dbReference>
<evidence type="ECO:0000256" key="1">
    <source>
        <dbReference type="ARBA" id="ARBA00022490"/>
    </source>
</evidence>
<dbReference type="NCBIfam" id="TIGR01826">
    <property type="entry name" value="CofD_related"/>
    <property type="match status" value="1"/>
</dbReference>
<dbReference type="SUPFAM" id="SSF142338">
    <property type="entry name" value="CofD-like"/>
    <property type="match status" value="1"/>
</dbReference>
<keyword evidence="4" id="KW-1185">Reference proteome</keyword>
<accession>A0ABS4G9Y3</accession>
<dbReference type="Proteomes" id="UP001519342">
    <property type="component" value="Unassembled WGS sequence"/>
</dbReference>
<keyword evidence="1 2" id="KW-0963">Cytoplasm</keyword>
<organism evidence="3 4">
    <name type="scientific">Sedimentibacter acidaminivorans</name>
    <dbReference type="NCBI Taxonomy" id="913099"/>
    <lineage>
        <taxon>Bacteria</taxon>
        <taxon>Bacillati</taxon>
        <taxon>Bacillota</taxon>
        <taxon>Tissierellia</taxon>
        <taxon>Sedimentibacter</taxon>
    </lineage>
</organism>
<protein>
    <recommendedName>
        <fullName evidence="2">Putative gluconeogenesis factor</fullName>
    </recommendedName>
</protein>